<evidence type="ECO:0000313" key="3">
    <source>
        <dbReference type="EMBL" id="KAK0588829.1"/>
    </source>
</evidence>
<reference evidence="3" key="2">
    <citation type="submission" date="2023-06" db="EMBL/GenBank/DDBJ databases">
        <authorList>
            <person name="Swenson N.G."/>
            <person name="Wegrzyn J.L."/>
            <person name="Mcevoy S.L."/>
        </authorList>
    </citation>
    <scope>NUCLEOTIDE SEQUENCE</scope>
    <source>
        <strain evidence="3">NS2018</strain>
        <tissue evidence="3">Leaf</tissue>
    </source>
</reference>
<sequence>MGSTSLENLSIEYCKSLMYIARNRLPSNLKRLGIGGCDNLRGLMQEENNNLPATLEVIGIHNCLKLESIAERFENHTALKTINISDCESLKSLPTGGDLPYMNLTSLHIRNYDGNLYDFINLQKLRSLITKKRTSTPLPSPSTKDTSIDGDNREDFNCTGDNREDFHGTGDNLEDFDGSHTTSATRPTVLVNHDLRRLSFIVNHIPSLDQITDIFAKPLATPRFQYSRDKLTVMDTSLSLIGNVRDNDWKLIKVDNQSKSLQVNKSKATYDGHRPTTGLQEEHALMDL</sequence>
<dbReference type="GO" id="GO:0006952">
    <property type="term" value="P:defense response"/>
    <property type="evidence" value="ECO:0007669"/>
    <property type="project" value="UniProtKB-KW"/>
</dbReference>
<evidence type="ECO:0000256" key="1">
    <source>
        <dbReference type="ARBA" id="ARBA00022821"/>
    </source>
</evidence>
<keyword evidence="1" id="KW-0611">Plant defense</keyword>
<dbReference type="PANTHER" id="PTHR36766">
    <property type="entry name" value="PLANT BROAD-SPECTRUM MILDEW RESISTANCE PROTEIN RPW8"/>
    <property type="match status" value="1"/>
</dbReference>
<dbReference type="InterPro" id="IPR032675">
    <property type="entry name" value="LRR_dom_sf"/>
</dbReference>
<protein>
    <submittedName>
        <fullName evidence="3">Uncharacterized protein</fullName>
    </submittedName>
</protein>
<evidence type="ECO:0000313" key="4">
    <source>
        <dbReference type="Proteomes" id="UP001168877"/>
    </source>
</evidence>
<dbReference type="EMBL" id="JAUESC010000381">
    <property type="protein sequence ID" value="KAK0588829.1"/>
    <property type="molecule type" value="Genomic_DNA"/>
</dbReference>
<organism evidence="3 4">
    <name type="scientific">Acer saccharum</name>
    <name type="common">Sugar maple</name>
    <dbReference type="NCBI Taxonomy" id="4024"/>
    <lineage>
        <taxon>Eukaryota</taxon>
        <taxon>Viridiplantae</taxon>
        <taxon>Streptophyta</taxon>
        <taxon>Embryophyta</taxon>
        <taxon>Tracheophyta</taxon>
        <taxon>Spermatophyta</taxon>
        <taxon>Magnoliopsida</taxon>
        <taxon>eudicotyledons</taxon>
        <taxon>Gunneridae</taxon>
        <taxon>Pentapetalae</taxon>
        <taxon>rosids</taxon>
        <taxon>malvids</taxon>
        <taxon>Sapindales</taxon>
        <taxon>Sapindaceae</taxon>
        <taxon>Hippocastanoideae</taxon>
        <taxon>Acereae</taxon>
        <taxon>Acer</taxon>
    </lineage>
</organism>
<dbReference type="SUPFAM" id="SSF52058">
    <property type="entry name" value="L domain-like"/>
    <property type="match status" value="1"/>
</dbReference>
<keyword evidence="4" id="KW-1185">Reference proteome</keyword>
<evidence type="ECO:0000256" key="2">
    <source>
        <dbReference type="SAM" id="MobiDB-lite"/>
    </source>
</evidence>
<feature type="compositionally biased region" description="Polar residues" evidence="2">
    <location>
        <begin position="135"/>
        <end position="145"/>
    </location>
</feature>
<dbReference type="Proteomes" id="UP001168877">
    <property type="component" value="Unassembled WGS sequence"/>
</dbReference>
<dbReference type="PANTHER" id="PTHR36766:SF30">
    <property type="entry name" value="TIR-NBS TYPE DISEASE RESISTANCE PROTEIN-RELATED"/>
    <property type="match status" value="1"/>
</dbReference>
<dbReference type="Gene3D" id="3.80.10.10">
    <property type="entry name" value="Ribonuclease Inhibitor"/>
    <property type="match status" value="1"/>
</dbReference>
<reference evidence="3" key="1">
    <citation type="journal article" date="2022" name="Plant J.">
        <title>Strategies of tolerance reflected in two North American maple genomes.</title>
        <authorList>
            <person name="McEvoy S.L."/>
            <person name="Sezen U.U."/>
            <person name="Trouern-Trend A."/>
            <person name="McMahon S.M."/>
            <person name="Schaberg P.G."/>
            <person name="Yang J."/>
            <person name="Wegrzyn J.L."/>
            <person name="Swenson N.G."/>
        </authorList>
    </citation>
    <scope>NUCLEOTIDE SEQUENCE</scope>
    <source>
        <strain evidence="3">NS2018</strain>
    </source>
</reference>
<proteinExistence type="predicted"/>
<dbReference type="AlphaFoldDB" id="A0AA39SBS3"/>
<feature type="region of interest" description="Disordered" evidence="2">
    <location>
        <begin position="133"/>
        <end position="158"/>
    </location>
</feature>
<comment type="caution">
    <text evidence="3">The sequence shown here is derived from an EMBL/GenBank/DDBJ whole genome shotgun (WGS) entry which is preliminary data.</text>
</comment>
<name>A0AA39SBS3_ACESA</name>
<gene>
    <name evidence="3" type="ORF">LWI29_006016</name>
</gene>
<feature type="compositionally biased region" description="Basic and acidic residues" evidence="2">
    <location>
        <begin position="146"/>
        <end position="158"/>
    </location>
</feature>
<accession>A0AA39SBS3</accession>